<keyword evidence="1" id="KW-0472">Membrane</keyword>
<feature type="transmembrane region" description="Helical" evidence="1">
    <location>
        <begin position="325"/>
        <end position="343"/>
    </location>
</feature>
<gene>
    <name evidence="2" type="ORF">EZL74_10985</name>
</gene>
<dbReference type="EMBL" id="SJPE01000014">
    <property type="protein sequence ID" value="TBX66366.1"/>
    <property type="molecule type" value="Genomic_DNA"/>
</dbReference>
<comment type="caution">
    <text evidence="2">The sequence shown here is derived from an EMBL/GenBank/DDBJ whole genome shotgun (WGS) entry which is preliminary data.</text>
</comment>
<feature type="transmembrane region" description="Helical" evidence="1">
    <location>
        <begin position="175"/>
        <end position="200"/>
    </location>
</feature>
<sequence length="387" mass="44720">MDILFCILFVALGFLFINRFKDKLSAGDIKTLRKLFLYHLIFAVYYYFFVFGDSIGHWKQAKLMNHEDFIYSLTEEQGTYFIHAFNYLPANVLGLSYFTGTLMYSLIGFIGLVYFYVIAETFVPYNSKFKNYYLFPGLFFLPNLHFWSCAVGKDTLLFFCIAVFMYGVIKPIQRMPFLILGLGLAYFVRPHMTLFMLLAYGMAYFLTSKVSVFQRVVFFAMMIGVSVTILPSVMEFAKIEEASVESFDEFSDYKSGVLSREHVGSAINISSYPFPLKVFTFLYRPLFFDINGIPAVLASFENLLLLLLTIKVLRNNPVLVYRKAPLVIQGMLWFLVIGTLAFSQSLGNVGIMIRMRNMFLPGLIIFLLWSFSYQKQIMMERKASLNQ</sequence>
<evidence type="ECO:0008006" key="4">
    <source>
        <dbReference type="Google" id="ProtNLM"/>
    </source>
</evidence>
<feature type="transmembrane region" description="Helical" evidence="1">
    <location>
        <begin position="292"/>
        <end position="313"/>
    </location>
</feature>
<reference evidence="2 3" key="1">
    <citation type="submission" date="2019-02" db="EMBL/GenBank/DDBJ databases">
        <title>Flavobacterium sp. RD-2-33 isolated from forest soil.</title>
        <authorList>
            <person name="Chaudhary D.K."/>
        </authorList>
    </citation>
    <scope>NUCLEOTIDE SEQUENCE [LARGE SCALE GENOMIC DNA]</scope>
    <source>
        <strain evidence="2 3">RD-2-33</strain>
    </source>
</reference>
<feature type="transmembrane region" description="Helical" evidence="1">
    <location>
        <begin position="104"/>
        <end position="123"/>
    </location>
</feature>
<keyword evidence="1" id="KW-0812">Transmembrane</keyword>
<evidence type="ECO:0000256" key="1">
    <source>
        <dbReference type="SAM" id="Phobius"/>
    </source>
</evidence>
<feature type="transmembrane region" description="Helical" evidence="1">
    <location>
        <begin position="212"/>
        <end position="234"/>
    </location>
</feature>
<feature type="transmembrane region" description="Helical" evidence="1">
    <location>
        <begin position="35"/>
        <end position="58"/>
    </location>
</feature>
<feature type="transmembrane region" description="Helical" evidence="1">
    <location>
        <begin position="355"/>
        <end position="373"/>
    </location>
</feature>
<keyword evidence="3" id="KW-1185">Reference proteome</keyword>
<organism evidence="2 3">
    <name type="scientific">Flavobacterium silvisoli</name>
    <dbReference type="NCBI Taxonomy" id="2529433"/>
    <lineage>
        <taxon>Bacteria</taxon>
        <taxon>Pseudomonadati</taxon>
        <taxon>Bacteroidota</taxon>
        <taxon>Flavobacteriia</taxon>
        <taxon>Flavobacteriales</taxon>
        <taxon>Flavobacteriaceae</taxon>
        <taxon>Flavobacterium</taxon>
    </lineage>
</organism>
<dbReference type="Proteomes" id="UP000293300">
    <property type="component" value="Unassembled WGS sequence"/>
</dbReference>
<evidence type="ECO:0000313" key="3">
    <source>
        <dbReference type="Proteomes" id="UP000293300"/>
    </source>
</evidence>
<dbReference type="OrthoDB" id="975915at2"/>
<dbReference type="RefSeq" id="WP_131476665.1">
    <property type="nucleotide sequence ID" value="NZ_SJPE01000014.1"/>
</dbReference>
<keyword evidence="1" id="KW-1133">Transmembrane helix</keyword>
<protein>
    <recommendedName>
        <fullName evidence="4">Glycosyltransferase RgtA/B/C/D-like domain-containing protein</fullName>
    </recommendedName>
</protein>
<feature type="transmembrane region" description="Helical" evidence="1">
    <location>
        <begin position="144"/>
        <end position="169"/>
    </location>
</feature>
<name>A0A4Q9YY83_9FLAO</name>
<dbReference type="AlphaFoldDB" id="A0A4Q9YY83"/>
<accession>A0A4Q9YY83</accession>
<evidence type="ECO:0000313" key="2">
    <source>
        <dbReference type="EMBL" id="TBX66366.1"/>
    </source>
</evidence>
<proteinExistence type="predicted"/>